<dbReference type="eggNOG" id="arCOG08110">
    <property type="taxonomic scope" value="Archaea"/>
</dbReference>
<keyword evidence="1" id="KW-1133">Transmembrane helix</keyword>
<feature type="transmembrane region" description="Helical" evidence="1">
    <location>
        <begin position="414"/>
        <end position="433"/>
    </location>
</feature>
<keyword evidence="1" id="KW-0812">Transmembrane</keyword>
<feature type="transmembrane region" description="Helical" evidence="1">
    <location>
        <begin position="353"/>
        <end position="371"/>
    </location>
</feature>
<protein>
    <submittedName>
        <fullName evidence="2">Uncharacterized protein</fullName>
    </submittedName>
</protein>
<keyword evidence="1" id="KW-0472">Membrane</keyword>
<feature type="transmembrane region" description="Helical" evidence="1">
    <location>
        <begin position="326"/>
        <end position="346"/>
    </location>
</feature>
<evidence type="ECO:0000313" key="3">
    <source>
        <dbReference type="Proteomes" id="UP000019024"/>
    </source>
</evidence>
<sequence>MRRSIVIGIVLLAVAFLFIGGPSLFLSSSTGDVAPESEDRPEPQIHSFEDVDSGIWPYLSPRQDHVKRSPINVIVRGESEEIVELLTEEAEGDWEELDENETAADSDTYPFFDDDEQYATGTEWGETTGATRYAWVDPGEESEPYWTTETLQVDDGDYYGERMHIRLYEAPDSDDDWVAMQTHTEHFDWFTLRHRVDGSERAQLKVESEFMELPSVDSQEDVQRINLENSGPSDADGWATVVDLLGMALTPVAIGLASQQTMRERTPDSIDKYLTESDWRRIEAAAGRIEAGHIVLSLSILAMFLGVRVTGIALERSVDMLTMHMIAALLYPVIAVGIPVVTYLIARGLTRRLDAAITGSGALILAIWLDYGLMNVDSLAVDVVGQRILVVVALGLIAGGAAKRATRESWLNDLLVVGVVMWVLLLGGTLFGYF</sequence>
<evidence type="ECO:0000256" key="1">
    <source>
        <dbReference type="SAM" id="Phobius"/>
    </source>
</evidence>
<dbReference type="Proteomes" id="UP000019024">
    <property type="component" value="Chromosome"/>
</dbReference>
<dbReference type="GeneID" id="25144070"/>
<feature type="transmembrane region" description="Helical" evidence="1">
    <location>
        <begin position="383"/>
        <end position="402"/>
    </location>
</feature>
<dbReference type="KEGG" id="hlr:HALLA_06115"/>
<accession>W0JNB7</accession>
<dbReference type="AlphaFoldDB" id="W0JNB7"/>
<evidence type="ECO:0000313" key="2">
    <source>
        <dbReference type="EMBL" id="AHF98482.1"/>
    </source>
</evidence>
<keyword evidence="3" id="KW-1185">Reference proteome</keyword>
<name>W0JNB7_9EURY</name>
<proteinExistence type="predicted"/>
<dbReference type="PATRIC" id="fig|797299.3.peg.263"/>
<feature type="transmembrane region" description="Helical" evidence="1">
    <location>
        <begin position="294"/>
        <end position="314"/>
    </location>
</feature>
<reference evidence="2 3" key="1">
    <citation type="submission" date="2014-01" db="EMBL/GenBank/DDBJ databases">
        <authorList>
            <consortium name="DOE Joint Genome Institute"/>
            <person name="Anderson I."/>
            <person name="Huntemann M."/>
            <person name="Han J."/>
            <person name="Chen A."/>
            <person name="Kyrpides N."/>
            <person name="Mavromatis K."/>
            <person name="Markowitz V."/>
            <person name="Palaniappan K."/>
            <person name="Ivanova N."/>
            <person name="Schaumberg A."/>
            <person name="Pati A."/>
            <person name="Liolios K."/>
            <person name="Nordberg H.P."/>
            <person name="Cantor M.N."/>
            <person name="Hua S.X."/>
            <person name="Woyke T."/>
        </authorList>
    </citation>
    <scope>NUCLEOTIDE SEQUENCE [LARGE SCALE GENOMIC DNA]</scope>
    <source>
        <strain evidence="2 3">XH-48</strain>
    </source>
</reference>
<organism evidence="2 3">
    <name type="scientific">Halostagnicola larsenii XH-48</name>
    <dbReference type="NCBI Taxonomy" id="797299"/>
    <lineage>
        <taxon>Archaea</taxon>
        <taxon>Methanobacteriati</taxon>
        <taxon>Methanobacteriota</taxon>
        <taxon>Stenosarchaea group</taxon>
        <taxon>Halobacteria</taxon>
        <taxon>Halobacteriales</taxon>
        <taxon>Natrialbaceae</taxon>
        <taxon>Halostagnicola</taxon>
    </lineage>
</organism>
<dbReference type="HOGENOM" id="CLU_026218_0_0_2"/>
<gene>
    <name evidence="2" type="ORF">HALLA_06115</name>
</gene>
<dbReference type="RefSeq" id="WP_049951695.1">
    <property type="nucleotide sequence ID" value="NZ_CP007055.1"/>
</dbReference>
<dbReference type="OrthoDB" id="343201at2157"/>
<dbReference type="EMBL" id="CP007055">
    <property type="protein sequence ID" value="AHF98482.1"/>
    <property type="molecule type" value="Genomic_DNA"/>
</dbReference>